<evidence type="ECO:0000313" key="1">
    <source>
        <dbReference type="EMBL" id="PKQ68585.1"/>
    </source>
</evidence>
<sequence>MYKNLRFVQGIKLHNFANTHTINMYQERTFLLLSDHNEEENFKKEVLQSPLGLAKNIIDDLFASKFSDLQAKLDTIKDFTAGISSAKKFKEYGLAKHYPHLFAFHQFFHSSIRARQGKVLEKIIGFVLKNYVKCPIVTEGHESLSILQAIIDEKLEKLDIDALAASPDRKKIILIQLRSRDDTGGTTAKGSLVELLRSMLRLNKKPNIKILYLVGIWDERDSNQKNSTITKFCSSLKDFISDETLFKKQIEQIYHFNDTLMLQLAYGTNAISRAIFEWSESQDEAILRGIQNIVGTIENWDDLWIAVSIANLELELQHIQNVSNINILKEKIQKFNFQPNISSYENIYHSATQFTNQILPTWNENSLPFGSIAEKAHYIRDLVFLYTIHQYVNDKLQLIRNF</sequence>
<comment type="caution">
    <text evidence="1">The sequence shown here is derived from an EMBL/GenBank/DDBJ whole genome shotgun (WGS) entry which is preliminary data.</text>
</comment>
<dbReference type="AlphaFoldDB" id="A0A2N3IE78"/>
<keyword evidence="2" id="KW-1185">Reference proteome</keyword>
<evidence type="ECO:0000313" key="2">
    <source>
        <dbReference type="Proteomes" id="UP000233387"/>
    </source>
</evidence>
<dbReference type="EMBL" id="NKXO01000024">
    <property type="protein sequence ID" value="PKQ68585.1"/>
    <property type="molecule type" value="Genomic_DNA"/>
</dbReference>
<dbReference type="Proteomes" id="UP000233387">
    <property type="component" value="Unassembled WGS sequence"/>
</dbReference>
<accession>A0A2N3IE78</accession>
<gene>
    <name evidence="1" type="ORF">Rain11_1652</name>
</gene>
<protein>
    <submittedName>
        <fullName evidence="1">Uncharacterized protein</fullName>
    </submittedName>
</protein>
<reference evidence="1 2" key="1">
    <citation type="submission" date="2017-06" db="EMBL/GenBank/DDBJ databases">
        <title>Raineya orbicola gen. nov., sp. nov. a slightly thermophilic bacterium of the phylum Bacteroidetes and the description of Raineyaceae fam. nov.</title>
        <authorList>
            <person name="Albuquerque L."/>
            <person name="Polonia A.R.M."/>
            <person name="Barroso C."/>
            <person name="Froufe H.J.C."/>
            <person name="Lage O."/>
            <person name="Lobo-Da-Cunha A."/>
            <person name="Egas C."/>
            <person name="Da Costa M.S."/>
        </authorList>
    </citation>
    <scope>NUCLEOTIDE SEQUENCE [LARGE SCALE GENOMIC DNA]</scope>
    <source>
        <strain evidence="1 2">SPSPC-11</strain>
    </source>
</reference>
<proteinExistence type="predicted"/>
<organism evidence="1 2">
    <name type="scientific">Raineya orbicola</name>
    <dbReference type="NCBI Taxonomy" id="2016530"/>
    <lineage>
        <taxon>Bacteria</taxon>
        <taxon>Pseudomonadati</taxon>
        <taxon>Bacteroidota</taxon>
        <taxon>Cytophagia</taxon>
        <taxon>Cytophagales</taxon>
        <taxon>Raineyaceae</taxon>
        <taxon>Raineya</taxon>
    </lineage>
</organism>
<name>A0A2N3IE78_9BACT</name>